<dbReference type="EMBL" id="JADCNL010000011">
    <property type="protein sequence ID" value="KAG0461318.1"/>
    <property type="molecule type" value="Genomic_DNA"/>
</dbReference>
<reference evidence="1 2" key="1">
    <citation type="journal article" date="2020" name="Nat. Food">
        <title>A phased Vanilla planifolia genome enables genetic improvement of flavour and production.</title>
        <authorList>
            <person name="Hasing T."/>
            <person name="Tang H."/>
            <person name="Brym M."/>
            <person name="Khazi F."/>
            <person name="Huang T."/>
            <person name="Chambers A.H."/>
        </authorList>
    </citation>
    <scope>NUCLEOTIDE SEQUENCE [LARGE SCALE GENOMIC DNA]</scope>
    <source>
        <tissue evidence="1">Leaf</tissue>
    </source>
</reference>
<organism evidence="1 2">
    <name type="scientific">Vanilla planifolia</name>
    <name type="common">Vanilla</name>
    <dbReference type="NCBI Taxonomy" id="51239"/>
    <lineage>
        <taxon>Eukaryota</taxon>
        <taxon>Viridiplantae</taxon>
        <taxon>Streptophyta</taxon>
        <taxon>Embryophyta</taxon>
        <taxon>Tracheophyta</taxon>
        <taxon>Spermatophyta</taxon>
        <taxon>Magnoliopsida</taxon>
        <taxon>Liliopsida</taxon>
        <taxon>Asparagales</taxon>
        <taxon>Orchidaceae</taxon>
        <taxon>Vanilloideae</taxon>
        <taxon>Vanilleae</taxon>
        <taxon>Vanilla</taxon>
    </lineage>
</organism>
<dbReference type="Proteomes" id="UP000636800">
    <property type="component" value="Chromosome 11"/>
</dbReference>
<keyword evidence="2" id="KW-1185">Reference proteome</keyword>
<comment type="caution">
    <text evidence="1">The sequence shown here is derived from an EMBL/GenBank/DDBJ whole genome shotgun (WGS) entry which is preliminary data.</text>
</comment>
<evidence type="ECO:0000313" key="1">
    <source>
        <dbReference type="EMBL" id="KAG0461318.1"/>
    </source>
</evidence>
<evidence type="ECO:0000313" key="2">
    <source>
        <dbReference type="Proteomes" id="UP000636800"/>
    </source>
</evidence>
<proteinExistence type="predicted"/>
<dbReference type="AlphaFoldDB" id="A0A835UH98"/>
<accession>A0A835UH98</accession>
<name>A0A835UH98_VANPL</name>
<protein>
    <submittedName>
        <fullName evidence="1">Uncharacterized protein</fullName>
    </submittedName>
</protein>
<sequence length="133" mass="14792">MIKTTFSCINTAGQDSLFSNSGGCGRHGGCYLGHGSSQGHCQICLILGHYAHACYKHLINTLLEIQHIGSYHSPSLTSLVPSFSPLMQVTSTMFHNIPQKPLRLYMVYHDFEPSHHSILDFNLFNNPTSYSSF</sequence>
<gene>
    <name evidence="1" type="ORF">HPP92_021615</name>
</gene>